<dbReference type="PANTHER" id="PTHR42912">
    <property type="entry name" value="METHYLTRANSFERASE"/>
    <property type="match status" value="1"/>
</dbReference>
<reference evidence="2 3" key="1">
    <citation type="journal article" date="2019" name="Int. J. Syst. Evol. Microbiol.">
        <title>The Global Catalogue of Microorganisms (GCM) 10K type strain sequencing project: providing services to taxonomists for standard genome sequencing and annotation.</title>
        <authorList>
            <consortium name="The Broad Institute Genomics Platform"/>
            <consortium name="The Broad Institute Genome Sequencing Center for Infectious Disease"/>
            <person name="Wu L."/>
            <person name="Ma J."/>
        </authorList>
    </citation>
    <scope>NUCLEOTIDE SEQUENCE [LARGE SCALE GENOMIC DNA]</scope>
    <source>
        <strain evidence="2 3">JCM 14306</strain>
    </source>
</reference>
<evidence type="ECO:0000259" key="1">
    <source>
        <dbReference type="Pfam" id="PF08241"/>
    </source>
</evidence>
<organism evidence="2 3">
    <name type="scientific">Kribbella alba</name>
    <dbReference type="NCBI Taxonomy" id="190197"/>
    <lineage>
        <taxon>Bacteria</taxon>
        <taxon>Bacillati</taxon>
        <taxon>Actinomycetota</taxon>
        <taxon>Actinomycetes</taxon>
        <taxon>Propionibacteriales</taxon>
        <taxon>Kribbellaceae</taxon>
        <taxon>Kribbella</taxon>
    </lineage>
</organism>
<comment type="caution">
    <text evidence="2">The sequence shown here is derived from an EMBL/GenBank/DDBJ whole genome shotgun (WGS) entry which is preliminary data.</text>
</comment>
<dbReference type="InterPro" id="IPR050508">
    <property type="entry name" value="Methyltransf_Superfamily"/>
</dbReference>
<dbReference type="Gene3D" id="3.40.50.150">
    <property type="entry name" value="Vaccinia Virus protein VP39"/>
    <property type="match status" value="1"/>
</dbReference>
<evidence type="ECO:0000313" key="3">
    <source>
        <dbReference type="Proteomes" id="UP001501319"/>
    </source>
</evidence>
<gene>
    <name evidence="2" type="ORF">GCM10009744_12810</name>
</gene>
<keyword evidence="3" id="KW-1185">Reference proteome</keyword>
<evidence type="ECO:0000313" key="2">
    <source>
        <dbReference type="EMBL" id="GAA1626367.1"/>
    </source>
</evidence>
<protein>
    <recommendedName>
        <fullName evidence="1">Methyltransferase type 11 domain-containing protein</fullName>
    </recommendedName>
</protein>
<sequence length="249" mass="27158">MHAVSQYGGTTGNLTGRIALHGFSNNPQGWFAWLADRLPLDGEVLEVGAGTGKLWSEVDPRGLRLTLTDFSAAMCEQLRSVPGARVRQCDATELPFGDASFDSLIANHMLYHLDDPTVALREFSRVLRSGGRLAAALNGRDHLEELRAIGPAVGRPELLRGLVVNELVAENAAEMFSRFFDDVTVERYPSDLEVPAVEPILDYLATLTLEPLTPAEQSAVREFVQPTIDAEGNYRIRAHTVLVTAATCS</sequence>
<dbReference type="SUPFAM" id="SSF53335">
    <property type="entry name" value="S-adenosyl-L-methionine-dependent methyltransferases"/>
    <property type="match status" value="1"/>
</dbReference>
<dbReference type="Pfam" id="PF08241">
    <property type="entry name" value="Methyltransf_11"/>
    <property type="match status" value="1"/>
</dbReference>
<dbReference type="Proteomes" id="UP001501319">
    <property type="component" value="Unassembled WGS sequence"/>
</dbReference>
<dbReference type="EMBL" id="BAAANE010000003">
    <property type="protein sequence ID" value="GAA1626367.1"/>
    <property type="molecule type" value="Genomic_DNA"/>
</dbReference>
<name>A0ABN2F2C3_9ACTN</name>
<dbReference type="InterPro" id="IPR013216">
    <property type="entry name" value="Methyltransf_11"/>
</dbReference>
<feature type="domain" description="Methyltransferase type 11" evidence="1">
    <location>
        <begin position="45"/>
        <end position="134"/>
    </location>
</feature>
<accession>A0ABN2F2C3</accession>
<dbReference type="InterPro" id="IPR029063">
    <property type="entry name" value="SAM-dependent_MTases_sf"/>
</dbReference>
<dbReference type="CDD" id="cd02440">
    <property type="entry name" value="AdoMet_MTases"/>
    <property type="match status" value="1"/>
</dbReference>
<proteinExistence type="predicted"/>